<dbReference type="AlphaFoldDB" id="A0A1Z3HK93"/>
<feature type="modified residue" description="4-aspartylphosphate" evidence="2">
    <location>
        <position position="44"/>
    </location>
</feature>
<dbReference type="Proteomes" id="UP000191901">
    <property type="component" value="Chromosome"/>
</dbReference>
<accession>A0A1Z3HK93</accession>
<evidence type="ECO:0000313" key="4">
    <source>
        <dbReference type="EMBL" id="ASC70731.1"/>
    </source>
</evidence>
<gene>
    <name evidence="4" type="ORF">XM38_016760</name>
</gene>
<evidence type="ECO:0000259" key="3">
    <source>
        <dbReference type="PROSITE" id="PS50110"/>
    </source>
</evidence>
<proteinExistence type="predicted"/>
<protein>
    <submittedName>
        <fullName evidence="4">Two-component system response regulator</fullName>
    </submittedName>
</protein>
<sequence length="113" mass="12050">MKAYAVSCKVALRIWRVGQALTAASGREGIVLAKSAQPDVILLDVIMPDMDGAAVFQALQNDTRAGKIPVLFLTAQILPSDHQTLLDLGATGVITKPFTPSGLLSQIAKHLNW</sequence>
<dbReference type="InterPro" id="IPR001789">
    <property type="entry name" value="Sig_transdc_resp-reg_receiver"/>
</dbReference>
<dbReference type="Pfam" id="PF00072">
    <property type="entry name" value="Response_reg"/>
    <property type="match status" value="1"/>
</dbReference>
<dbReference type="GO" id="GO:0000160">
    <property type="term" value="P:phosphorelay signal transduction system"/>
    <property type="evidence" value="ECO:0007669"/>
    <property type="project" value="InterPro"/>
</dbReference>
<evidence type="ECO:0000256" key="1">
    <source>
        <dbReference type="ARBA" id="ARBA00022553"/>
    </source>
</evidence>
<name>A0A1Z3HK93_9CYAN</name>
<keyword evidence="5" id="KW-1185">Reference proteome</keyword>
<dbReference type="PANTHER" id="PTHR44591:SF22">
    <property type="entry name" value="CHEY SUBFAMILY"/>
    <property type="match status" value="1"/>
</dbReference>
<dbReference type="Gene3D" id="3.40.50.2300">
    <property type="match status" value="1"/>
</dbReference>
<dbReference type="KEGG" id="hhg:XM38_016760"/>
<dbReference type="PANTHER" id="PTHR44591">
    <property type="entry name" value="STRESS RESPONSE REGULATOR PROTEIN 1"/>
    <property type="match status" value="1"/>
</dbReference>
<dbReference type="SUPFAM" id="SSF52172">
    <property type="entry name" value="CheY-like"/>
    <property type="match status" value="1"/>
</dbReference>
<dbReference type="EMBL" id="CP021983">
    <property type="protein sequence ID" value="ASC70731.1"/>
    <property type="molecule type" value="Genomic_DNA"/>
</dbReference>
<organism evidence="4 5">
    <name type="scientific">Halomicronema hongdechloris C2206</name>
    <dbReference type="NCBI Taxonomy" id="1641165"/>
    <lineage>
        <taxon>Bacteria</taxon>
        <taxon>Bacillati</taxon>
        <taxon>Cyanobacteriota</taxon>
        <taxon>Cyanophyceae</taxon>
        <taxon>Nodosilineales</taxon>
        <taxon>Nodosilineaceae</taxon>
        <taxon>Halomicronema</taxon>
    </lineage>
</organism>
<evidence type="ECO:0000256" key="2">
    <source>
        <dbReference type="PROSITE-ProRule" id="PRU00169"/>
    </source>
</evidence>
<dbReference type="InterPro" id="IPR050595">
    <property type="entry name" value="Bact_response_regulator"/>
</dbReference>
<reference evidence="4 5" key="1">
    <citation type="journal article" date="2016" name="Biochim. Biophys. Acta">
        <title>Characterization of red-shifted phycobilisomes isolated from the chlorophyll f-containing cyanobacterium Halomicronema hongdechloris.</title>
        <authorList>
            <person name="Li Y."/>
            <person name="Lin Y."/>
            <person name="Garvey C.J."/>
            <person name="Birch D."/>
            <person name="Corkery R.W."/>
            <person name="Loughlin P.C."/>
            <person name="Scheer H."/>
            <person name="Willows R.D."/>
            <person name="Chen M."/>
        </authorList>
    </citation>
    <scope>NUCLEOTIDE SEQUENCE [LARGE SCALE GENOMIC DNA]</scope>
    <source>
        <strain evidence="4 5">C2206</strain>
    </source>
</reference>
<dbReference type="PROSITE" id="PS50110">
    <property type="entry name" value="RESPONSE_REGULATORY"/>
    <property type="match status" value="1"/>
</dbReference>
<keyword evidence="1 2" id="KW-0597">Phosphoprotein</keyword>
<dbReference type="RefSeq" id="WP_256995551.1">
    <property type="nucleotide sequence ID" value="NZ_CP021983.2"/>
</dbReference>
<dbReference type="SMART" id="SM00448">
    <property type="entry name" value="REC"/>
    <property type="match status" value="1"/>
</dbReference>
<dbReference type="InterPro" id="IPR011006">
    <property type="entry name" value="CheY-like_superfamily"/>
</dbReference>
<evidence type="ECO:0000313" key="5">
    <source>
        <dbReference type="Proteomes" id="UP000191901"/>
    </source>
</evidence>
<feature type="domain" description="Response regulatory" evidence="3">
    <location>
        <begin position="1"/>
        <end position="111"/>
    </location>
</feature>